<dbReference type="AlphaFoldDB" id="A0A0C3GEX4"/>
<proteinExistence type="predicted"/>
<dbReference type="OrthoDB" id="3184970at2759"/>
<reference evidence="3" key="2">
    <citation type="submission" date="2015-01" db="EMBL/GenBank/DDBJ databases">
        <title>Evolutionary Origins and Diversification of the Mycorrhizal Mutualists.</title>
        <authorList>
            <consortium name="DOE Joint Genome Institute"/>
            <consortium name="Mycorrhizal Genomics Consortium"/>
            <person name="Kohler A."/>
            <person name="Kuo A."/>
            <person name="Nagy L.G."/>
            <person name="Floudas D."/>
            <person name="Copeland A."/>
            <person name="Barry K.W."/>
            <person name="Cichocki N."/>
            <person name="Veneault-Fourrey C."/>
            <person name="LaButti K."/>
            <person name="Lindquist E.A."/>
            <person name="Lipzen A."/>
            <person name="Lundell T."/>
            <person name="Morin E."/>
            <person name="Murat C."/>
            <person name="Riley R."/>
            <person name="Ohm R."/>
            <person name="Sun H."/>
            <person name="Tunlid A."/>
            <person name="Henrissat B."/>
            <person name="Grigoriev I.V."/>
            <person name="Hibbett D.S."/>
            <person name="Martin F."/>
        </authorList>
    </citation>
    <scope>NUCLEOTIDE SEQUENCE [LARGE SCALE GENOMIC DNA]</scope>
    <source>
        <strain evidence="3">F 1598</strain>
    </source>
</reference>
<evidence type="ECO:0000313" key="2">
    <source>
        <dbReference type="EMBL" id="KIM89201.1"/>
    </source>
</evidence>
<protein>
    <recommendedName>
        <fullName evidence="4">BTB domain-containing protein</fullName>
    </recommendedName>
</protein>
<dbReference type="HOGENOM" id="CLU_452764_0_0_1"/>
<dbReference type="EMBL" id="KN832975">
    <property type="protein sequence ID" value="KIM89201.1"/>
    <property type="molecule type" value="Genomic_DNA"/>
</dbReference>
<gene>
    <name evidence="2" type="ORF">PILCRDRAFT_84944</name>
</gene>
<dbReference type="Proteomes" id="UP000054166">
    <property type="component" value="Unassembled WGS sequence"/>
</dbReference>
<organism evidence="2 3">
    <name type="scientific">Piloderma croceum (strain F 1598)</name>
    <dbReference type="NCBI Taxonomy" id="765440"/>
    <lineage>
        <taxon>Eukaryota</taxon>
        <taxon>Fungi</taxon>
        <taxon>Dikarya</taxon>
        <taxon>Basidiomycota</taxon>
        <taxon>Agaricomycotina</taxon>
        <taxon>Agaricomycetes</taxon>
        <taxon>Agaricomycetidae</taxon>
        <taxon>Atheliales</taxon>
        <taxon>Atheliaceae</taxon>
        <taxon>Piloderma</taxon>
    </lineage>
</organism>
<dbReference type="Gene3D" id="3.30.710.10">
    <property type="entry name" value="Potassium Channel Kv1.1, Chain A"/>
    <property type="match status" value="1"/>
</dbReference>
<dbReference type="InterPro" id="IPR011333">
    <property type="entry name" value="SKP1/BTB/POZ_sf"/>
</dbReference>
<feature type="region of interest" description="Disordered" evidence="1">
    <location>
        <begin position="543"/>
        <end position="603"/>
    </location>
</feature>
<evidence type="ECO:0008006" key="4">
    <source>
        <dbReference type="Google" id="ProtNLM"/>
    </source>
</evidence>
<dbReference type="InParanoid" id="A0A0C3GEX4"/>
<feature type="compositionally biased region" description="Acidic residues" evidence="1">
    <location>
        <begin position="553"/>
        <end position="576"/>
    </location>
</feature>
<evidence type="ECO:0000256" key="1">
    <source>
        <dbReference type="SAM" id="MobiDB-lite"/>
    </source>
</evidence>
<accession>A0A0C3GEX4</accession>
<keyword evidence="3" id="KW-1185">Reference proteome</keyword>
<name>A0A0C3GEX4_PILCF</name>
<evidence type="ECO:0000313" key="3">
    <source>
        <dbReference type="Proteomes" id="UP000054166"/>
    </source>
</evidence>
<sequence length="603" mass="66993">MSANEPQFTTAEAPFNDPKADVILRSSDNIDFRTFKSLLSLASTVFDDMFGWPQPPAAGSDDTKRTIEAGQLPVVTVSEPSRTVRNVLMFCHPKCSPELDNISEINEVTAMGLKYDMEGLVGHARQSAKRLSLEVMKEPIRAYAIACRYKLKQEMKLAAKATLALPLSNRSSPVELELISAADLQRVIAYHDSCAKATVMLGSTTVLHCQPRFDWIYSQLDCTCKKKFYHNRQYPTWWVEYAQKVDAALQIQPCGDTVRNTQGLLDETAKAAMECNKCIEKALADIHRFNENLALAVEEAVSKEIIRLGDSLNARVVCVLDSGPARWQAFGHDQISNSPIYACRGLVDCSCEAETTSPIINPALTLARDKCVETCGWNGWAAGSFTFTEVIDMFGLNHIVTPHNMPHIWSIEVSKLEFKMTPCFSSLVDNYAKNFDRSSKALCRTALDFILDECLTVLLRRPVTVNRKLLPLAMISEYMAKSPLITKYTLDRKPNRPSRAQSYTITHNGTVKISRVLDVLPGDMAKVLGWLKYLLETTAATSPNLKPETNREDPDDPPIDVDDNDYINPPEDDEEMQGAGAGVFYETGHLVATGGNPGFTQSD</sequence>
<reference evidence="2 3" key="1">
    <citation type="submission" date="2014-04" db="EMBL/GenBank/DDBJ databases">
        <authorList>
            <consortium name="DOE Joint Genome Institute"/>
            <person name="Kuo A."/>
            <person name="Tarkka M."/>
            <person name="Buscot F."/>
            <person name="Kohler A."/>
            <person name="Nagy L.G."/>
            <person name="Floudas D."/>
            <person name="Copeland A."/>
            <person name="Barry K.W."/>
            <person name="Cichocki N."/>
            <person name="Veneault-Fourrey C."/>
            <person name="LaButti K."/>
            <person name="Lindquist E.A."/>
            <person name="Lipzen A."/>
            <person name="Lundell T."/>
            <person name="Morin E."/>
            <person name="Murat C."/>
            <person name="Sun H."/>
            <person name="Tunlid A."/>
            <person name="Henrissat B."/>
            <person name="Grigoriev I.V."/>
            <person name="Hibbett D.S."/>
            <person name="Martin F."/>
            <person name="Nordberg H.P."/>
            <person name="Cantor M.N."/>
            <person name="Hua S.X."/>
        </authorList>
    </citation>
    <scope>NUCLEOTIDE SEQUENCE [LARGE SCALE GENOMIC DNA]</scope>
    <source>
        <strain evidence="2 3">F 1598</strain>
    </source>
</reference>